<dbReference type="OrthoDB" id="2158884at2759"/>
<evidence type="ECO:0000259" key="5">
    <source>
        <dbReference type="PROSITE" id="PS50011"/>
    </source>
</evidence>
<evidence type="ECO:0000313" key="6">
    <source>
        <dbReference type="EMBL" id="GBE77957.1"/>
    </source>
</evidence>
<dbReference type="InterPro" id="IPR050117">
    <property type="entry name" value="MAPK"/>
</dbReference>
<organism evidence="6 7">
    <name type="scientific">Sparassis crispa</name>
    <dbReference type="NCBI Taxonomy" id="139825"/>
    <lineage>
        <taxon>Eukaryota</taxon>
        <taxon>Fungi</taxon>
        <taxon>Dikarya</taxon>
        <taxon>Basidiomycota</taxon>
        <taxon>Agaricomycotina</taxon>
        <taxon>Agaricomycetes</taxon>
        <taxon>Polyporales</taxon>
        <taxon>Sparassidaceae</taxon>
        <taxon>Sparassis</taxon>
    </lineage>
</organism>
<feature type="region of interest" description="Disordered" evidence="4">
    <location>
        <begin position="516"/>
        <end position="550"/>
    </location>
</feature>
<keyword evidence="7" id="KW-1185">Reference proteome</keyword>
<dbReference type="PROSITE" id="PS00108">
    <property type="entry name" value="PROTEIN_KINASE_ST"/>
    <property type="match status" value="1"/>
</dbReference>
<name>A0A401G731_9APHY</name>
<feature type="region of interest" description="Disordered" evidence="4">
    <location>
        <begin position="930"/>
        <end position="1077"/>
    </location>
</feature>
<dbReference type="InterPro" id="IPR011009">
    <property type="entry name" value="Kinase-like_dom_sf"/>
</dbReference>
<dbReference type="SUPFAM" id="SSF56112">
    <property type="entry name" value="Protein kinase-like (PK-like)"/>
    <property type="match status" value="1"/>
</dbReference>
<feature type="compositionally biased region" description="Basic and acidic residues" evidence="4">
    <location>
        <begin position="829"/>
        <end position="852"/>
    </location>
</feature>
<keyword evidence="3" id="KW-0067">ATP-binding</keyword>
<dbReference type="FunFam" id="1.10.510.10:FF:000314">
    <property type="entry name" value="Serine threonine-protein kinase mak"/>
    <property type="match status" value="1"/>
</dbReference>
<dbReference type="PROSITE" id="PS50011">
    <property type="entry name" value="PROTEIN_KINASE_DOM"/>
    <property type="match status" value="1"/>
</dbReference>
<feature type="compositionally biased region" description="Polar residues" evidence="4">
    <location>
        <begin position="520"/>
        <end position="529"/>
    </location>
</feature>
<evidence type="ECO:0000256" key="2">
    <source>
        <dbReference type="ARBA" id="ARBA00022741"/>
    </source>
</evidence>
<reference evidence="6 7" key="1">
    <citation type="journal article" date="2018" name="Sci. Rep.">
        <title>Genome sequence of the cauliflower mushroom Sparassis crispa (Hanabiratake) and its association with beneficial usage.</title>
        <authorList>
            <person name="Kiyama R."/>
            <person name="Furutani Y."/>
            <person name="Kawaguchi K."/>
            <person name="Nakanishi T."/>
        </authorList>
    </citation>
    <scope>NUCLEOTIDE SEQUENCE [LARGE SCALE GENOMIC DNA]</scope>
</reference>
<keyword evidence="6" id="KW-0808">Transferase</keyword>
<gene>
    <name evidence="6" type="ORF">SCP_0108390</name>
</gene>
<dbReference type="PANTHER" id="PTHR24055">
    <property type="entry name" value="MITOGEN-ACTIVATED PROTEIN KINASE"/>
    <property type="match status" value="1"/>
</dbReference>
<feature type="region of interest" description="Disordered" evidence="4">
    <location>
        <begin position="659"/>
        <end position="728"/>
    </location>
</feature>
<dbReference type="GO" id="GO:0004674">
    <property type="term" value="F:protein serine/threonine kinase activity"/>
    <property type="evidence" value="ECO:0007669"/>
    <property type="project" value="UniProtKB-KW"/>
</dbReference>
<feature type="compositionally biased region" description="Basic and acidic residues" evidence="4">
    <location>
        <begin position="717"/>
        <end position="728"/>
    </location>
</feature>
<dbReference type="SMART" id="SM00220">
    <property type="entry name" value="S_TKc"/>
    <property type="match status" value="1"/>
</dbReference>
<dbReference type="InterPro" id="IPR000719">
    <property type="entry name" value="Prot_kinase_dom"/>
</dbReference>
<dbReference type="GO" id="GO:0005524">
    <property type="term" value="F:ATP binding"/>
    <property type="evidence" value="ECO:0007669"/>
    <property type="project" value="UniProtKB-KW"/>
</dbReference>
<protein>
    <submittedName>
        <fullName evidence="6">Kinase-like protein</fullName>
    </submittedName>
</protein>
<evidence type="ECO:0000313" key="7">
    <source>
        <dbReference type="Proteomes" id="UP000287166"/>
    </source>
</evidence>
<feature type="region of interest" description="Disordered" evidence="4">
    <location>
        <begin position="426"/>
        <end position="451"/>
    </location>
</feature>
<feature type="compositionally biased region" description="Basic and acidic residues" evidence="4">
    <location>
        <begin position="534"/>
        <end position="545"/>
    </location>
</feature>
<evidence type="ECO:0000256" key="1">
    <source>
        <dbReference type="ARBA" id="ARBA00022527"/>
    </source>
</evidence>
<feature type="compositionally biased region" description="Polar residues" evidence="4">
    <location>
        <begin position="666"/>
        <end position="708"/>
    </location>
</feature>
<dbReference type="Pfam" id="PF00069">
    <property type="entry name" value="Pkinase"/>
    <property type="match status" value="1"/>
</dbReference>
<feature type="region of interest" description="Disordered" evidence="4">
    <location>
        <begin position="1"/>
        <end position="53"/>
    </location>
</feature>
<evidence type="ECO:0000256" key="3">
    <source>
        <dbReference type="ARBA" id="ARBA00022840"/>
    </source>
</evidence>
<evidence type="ECO:0000256" key="4">
    <source>
        <dbReference type="SAM" id="MobiDB-lite"/>
    </source>
</evidence>
<dbReference type="InterPro" id="IPR008271">
    <property type="entry name" value="Ser/Thr_kinase_AS"/>
</dbReference>
<keyword evidence="2" id="KW-0547">Nucleotide-binding</keyword>
<feature type="region of interest" description="Disordered" evidence="4">
    <location>
        <begin position="613"/>
        <end position="644"/>
    </location>
</feature>
<dbReference type="STRING" id="139825.A0A401G731"/>
<feature type="domain" description="Protein kinase" evidence="5">
    <location>
        <begin position="81"/>
        <end position="425"/>
    </location>
</feature>
<dbReference type="CDD" id="cd07830">
    <property type="entry name" value="STKc_MAK_like"/>
    <property type="match status" value="1"/>
</dbReference>
<keyword evidence="1" id="KW-0723">Serine/threonine-protein kinase</keyword>
<dbReference type="InParanoid" id="A0A401G731"/>
<dbReference type="Proteomes" id="UP000287166">
    <property type="component" value="Unassembled WGS sequence"/>
</dbReference>
<dbReference type="EMBL" id="BFAD01000001">
    <property type="protein sequence ID" value="GBE77957.1"/>
    <property type="molecule type" value="Genomic_DNA"/>
</dbReference>
<feature type="region of interest" description="Disordered" evidence="4">
    <location>
        <begin position="773"/>
        <end position="856"/>
    </location>
</feature>
<dbReference type="GeneID" id="38774874"/>
<dbReference type="RefSeq" id="XP_027608870.1">
    <property type="nucleotide sequence ID" value="XM_027753069.1"/>
</dbReference>
<sequence>MYSNHVPQGHNPPHLHSSVHMPNGLHNQPSNGSIHHTTQPHRSPAPSSSKERVTVLAVPSVAVQNNQLVVGDSQSSSTRSYTPLKVVGDGSFGTVWLCDWHGTLPPNTPMSAMQCGAGARPEYVGKRLVAVKRMKKKWEGGWDECRKLKELESLRAIPYHPNIIPLYDFFLLPDTKELYFVFESMEGNLYQLIKTRKGKPLAGGLVSSIFRQVVEGLHHIHSSGYFHRDMKPENLLVTTTGLYDYRSLSPIAPPDAPPERDVVVIVKLADFGLARETSSKPPYTEYVSTRWYRAPEVLLKSRDYSNPVDMWALGTIMAELVNLRPLFPGQGEIDQVARICEMLGDPCSDYGVDARGRPIGGGKWTRGIKMAKAVGFAFQKIKPMNIYSIFERTVPVKLIDCIADLLRYDPDARLTSRQCLDHPYLLESTPLNNPPGPPTTPGQSSAVYTKSSSLNGVSPAVSLPSILPRNIPPSHSHSYHRVEFQPTAPTASAHIPDASSSHRSSFYDSLYSTRPRVLSDASSRTSEWPLNSGRRPDPYRAELPHLTDSQSSTYTSAYSIGSDRAVNVRIAPNGQPDWDAMDISPHVESPEQYAVAPNQAMDILTSPMVREYPSRPQVEPEHDQSHAPASEVSHPQGAKFGKLGALGFGKKHSKWSLSMFGHGDKGTQQSLPSVQENGGSAGSTPSLKRTQSVSSTDSRSLQEFSPTQEAVPPPIDAKARKEEAKRVALEAEMQRRQMVERNHREQARAVMEKRERLLNATGNKELPWLTSHNLVARHGPPPPAYRDKGKQPSAAGRIRHTQSHGTSSKTIGAAGGSFASPAESMLSRAEWRRDSEREPKARRREYDDDHSMSSDLHSGMSVISFATVDSDPGPARARHRASAYGLNRMTSMSSLQTASVDNYSTRQRSSASLSQEQQLVNEFHLRASVDSTSLSDGGSPQPPPMQMLSLSSPIPWQQNEHPSDDGGGSLIARRHGLSSETTGLSLPPAPRHPQYFQPSGPHSPYELGVQHHAYPPSPGVAPKSAINPIFKVPPLPRHLDTGSLPPFSQLEAVADGEYPPLSPMSFTSPEEISNEDS</sequence>
<dbReference type="Gene3D" id="3.30.200.20">
    <property type="entry name" value="Phosphorylase Kinase, domain 1"/>
    <property type="match status" value="1"/>
</dbReference>
<feature type="region of interest" description="Disordered" evidence="4">
    <location>
        <begin position="897"/>
        <end position="916"/>
    </location>
</feature>
<proteinExistence type="predicted"/>
<dbReference type="Gene3D" id="1.10.510.10">
    <property type="entry name" value="Transferase(Phosphotransferase) domain 1"/>
    <property type="match status" value="1"/>
</dbReference>
<accession>A0A401G731</accession>
<keyword evidence="6" id="KW-0418">Kinase</keyword>
<dbReference type="AlphaFoldDB" id="A0A401G731"/>
<comment type="caution">
    <text evidence="6">The sequence shown here is derived from an EMBL/GenBank/DDBJ whole genome shotgun (WGS) entry which is preliminary data.</text>
</comment>
<feature type="compositionally biased region" description="Polar residues" evidence="4">
    <location>
        <begin position="25"/>
        <end position="48"/>
    </location>
</feature>